<keyword evidence="1" id="KW-1133">Transmembrane helix</keyword>
<feature type="transmembrane region" description="Helical" evidence="1">
    <location>
        <begin position="185"/>
        <end position="204"/>
    </location>
</feature>
<dbReference type="Proteomes" id="UP000003039">
    <property type="component" value="Unassembled WGS sequence"/>
</dbReference>
<dbReference type="EMBL" id="AAUJ02000001">
    <property type="protein sequence ID" value="EED65425.1"/>
    <property type="molecule type" value="Genomic_DNA"/>
</dbReference>
<dbReference type="Pfam" id="PF14897">
    <property type="entry name" value="EpsG"/>
    <property type="match status" value="1"/>
</dbReference>
<proteinExistence type="predicted"/>
<feature type="transmembrane region" description="Helical" evidence="1">
    <location>
        <begin position="31"/>
        <end position="50"/>
    </location>
</feature>
<evidence type="ECO:0008006" key="4">
    <source>
        <dbReference type="Google" id="ProtNLM"/>
    </source>
</evidence>
<keyword evidence="1" id="KW-0812">Transmembrane</keyword>
<dbReference type="eggNOG" id="ENOG5032NEX">
    <property type="taxonomic scope" value="Bacteria"/>
</dbReference>
<dbReference type="InterPro" id="IPR049458">
    <property type="entry name" value="EpsG-like"/>
</dbReference>
<keyword evidence="1" id="KW-0472">Membrane</keyword>
<feature type="transmembrane region" description="Helical" evidence="1">
    <location>
        <begin position="136"/>
        <end position="158"/>
    </location>
</feature>
<gene>
    <name evidence="2" type="ORF">CtesDRAFT_PD0371</name>
</gene>
<feature type="transmembrane region" description="Helical" evidence="1">
    <location>
        <begin position="79"/>
        <end position="96"/>
    </location>
</feature>
<sequence>MVMDFFSNTVSVFQRDPGFLLINSIFKSSDFSFELLIFCIAFFSVTLKVYSIQKMSPIPILSFLVYFSYIFLLQEMTTIRAGLAASIFLFSIPFLIKRRTIFYIFLIGLAATLHYSALLFLLFLLMKNENEKPNFYIFLIILSLLMSVLGTTVDFIFFRLAELNIDPRIDYYALEFENGLDKVNIYNTTWMSNLLLSLILLLNFEKMKKISGYASHIIRIHAISVILFFSFSGYPVMAFRLAELVGAIGILAWPFLIFVGKNRLFMLILFLAACLNFFFSTLRIMDDYSISLFGY</sequence>
<evidence type="ECO:0000313" key="2">
    <source>
        <dbReference type="EMBL" id="EED65425.1"/>
    </source>
</evidence>
<feature type="transmembrane region" description="Helical" evidence="1">
    <location>
        <begin position="241"/>
        <end position="259"/>
    </location>
</feature>
<dbReference type="AlphaFoldDB" id="B7WT57"/>
<feature type="transmembrane region" description="Helical" evidence="1">
    <location>
        <begin position="216"/>
        <end position="235"/>
    </location>
</feature>
<feature type="transmembrane region" description="Helical" evidence="1">
    <location>
        <begin position="56"/>
        <end position="72"/>
    </location>
</feature>
<evidence type="ECO:0000313" key="3">
    <source>
        <dbReference type="Proteomes" id="UP000003039"/>
    </source>
</evidence>
<evidence type="ECO:0000256" key="1">
    <source>
        <dbReference type="SAM" id="Phobius"/>
    </source>
</evidence>
<feature type="transmembrane region" description="Helical" evidence="1">
    <location>
        <begin position="264"/>
        <end position="285"/>
    </location>
</feature>
<reference evidence="2 3" key="1">
    <citation type="journal article" date="2004" name="Appl. Environ. Microbiol.">
        <title>Mineralization of individual congeners of linear alkylbenzenesulfonate by defined pairs of heterotrophic bacteria.</title>
        <authorList>
            <person name="Schleheck D."/>
            <person name="Knepper T.P."/>
            <person name="Fischer K."/>
            <person name="Cook A.M."/>
        </authorList>
    </citation>
    <scope>NUCLEOTIDE SEQUENCE [LARGE SCALE GENOMIC DNA]</scope>
    <source>
        <strain evidence="3">DSM 14576 / KF-1</strain>
    </source>
</reference>
<accession>B7WT57</accession>
<protein>
    <recommendedName>
        <fullName evidence="4">EpsG family protein</fullName>
    </recommendedName>
</protein>
<comment type="caution">
    <text evidence="2">The sequence shown here is derived from an EMBL/GenBank/DDBJ whole genome shotgun (WGS) entry which is preliminary data.</text>
</comment>
<organism evidence="2 3">
    <name type="scientific">Comamonas testosteroni (strain DSM 14576 / KF-1)</name>
    <name type="common">Pseudomonas testosteroni</name>
    <dbReference type="NCBI Taxonomy" id="399795"/>
    <lineage>
        <taxon>Bacteria</taxon>
        <taxon>Pseudomonadati</taxon>
        <taxon>Pseudomonadota</taxon>
        <taxon>Betaproteobacteria</taxon>
        <taxon>Burkholderiales</taxon>
        <taxon>Comamonadaceae</taxon>
        <taxon>Comamonas</taxon>
    </lineage>
</organism>
<feature type="transmembrane region" description="Helical" evidence="1">
    <location>
        <begin position="102"/>
        <end position="124"/>
    </location>
</feature>
<name>B7WT57_COMTK</name>